<keyword evidence="3" id="KW-1185">Reference proteome</keyword>
<reference evidence="3" key="1">
    <citation type="journal article" date="2017" name="Nat. Commun.">
        <title>The North American bullfrog draft genome provides insight into hormonal regulation of long noncoding RNA.</title>
        <authorList>
            <person name="Hammond S.A."/>
            <person name="Warren R.L."/>
            <person name="Vandervalk B.P."/>
            <person name="Kucuk E."/>
            <person name="Khan H."/>
            <person name="Gibb E.A."/>
            <person name="Pandoh P."/>
            <person name="Kirk H."/>
            <person name="Zhao Y."/>
            <person name="Jones M."/>
            <person name="Mungall A.J."/>
            <person name="Coope R."/>
            <person name="Pleasance S."/>
            <person name="Moore R.A."/>
            <person name="Holt R.A."/>
            <person name="Round J.M."/>
            <person name="Ohora S."/>
            <person name="Walle B.V."/>
            <person name="Veldhoen N."/>
            <person name="Helbing C.C."/>
            <person name="Birol I."/>
        </authorList>
    </citation>
    <scope>NUCLEOTIDE SEQUENCE [LARGE SCALE GENOMIC DNA]</scope>
</reference>
<proteinExistence type="predicted"/>
<feature type="compositionally biased region" description="Acidic residues" evidence="1">
    <location>
        <begin position="13"/>
        <end position="22"/>
    </location>
</feature>
<evidence type="ECO:0000256" key="1">
    <source>
        <dbReference type="SAM" id="MobiDB-lite"/>
    </source>
</evidence>
<evidence type="ECO:0000313" key="2">
    <source>
        <dbReference type="EMBL" id="PIO29139.1"/>
    </source>
</evidence>
<feature type="compositionally biased region" description="Polar residues" evidence="1">
    <location>
        <begin position="1"/>
        <end position="11"/>
    </location>
</feature>
<evidence type="ECO:0000313" key="3">
    <source>
        <dbReference type="Proteomes" id="UP000228934"/>
    </source>
</evidence>
<feature type="region of interest" description="Disordered" evidence="1">
    <location>
        <begin position="147"/>
        <end position="176"/>
    </location>
</feature>
<organism evidence="2 3">
    <name type="scientific">Aquarana catesbeiana</name>
    <name type="common">American bullfrog</name>
    <name type="synonym">Rana catesbeiana</name>
    <dbReference type="NCBI Taxonomy" id="8400"/>
    <lineage>
        <taxon>Eukaryota</taxon>
        <taxon>Metazoa</taxon>
        <taxon>Chordata</taxon>
        <taxon>Craniata</taxon>
        <taxon>Vertebrata</taxon>
        <taxon>Euteleostomi</taxon>
        <taxon>Amphibia</taxon>
        <taxon>Batrachia</taxon>
        <taxon>Anura</taxon>
        <taxon>Neobatrachia</taxon>
        <taxon>Ranoidea</taxon>
        <taxon>Ranidae</taxon>
        <taxon>Aquarana</taxon>
    </lineage>
</organism>
<accession>A0A2G9RMK6</accession>
<dbReference type="EMBL" id="KV937669">
    <property type="protein sequence ID" value="PIO29139.1"/>
    <property type="molecule type" value="Genomic_DNA"/>
</dbReference>
<dbReference type="Proteomes" id="UP000228934">
    <property type="component" value="Unassembled WGS sequence"/>
</dbReference>
<feature type="region of interest" description="Disordered" evidence="1">
    <location>
        <begin position="1"/>
        <end position="33"/>
    </location>
</feature>
<name>A0A2G9RMK6_AQUCT</name>
<protein>
    <submittedName>
        <fullName evidence="2">Uncharacterized protein</fullName>
    </submittedName>
</protein>
<feature type="compositionally biased region" description="Basic and acidic residues" evidence="1">
    <location>
        <begin position="147"/>
        <end position="158"/>
    </location>
</feature>
<dbReference type="AlphaFoldDB" id="A0A2G9RMK6"/>
<gene>
    <name evidence="2" type="ORF">AB205_0132550</name>
</gene>
<sequence length="238" mass="27559">MAETQQVRANYSNEEEGEESPEPETSGSRRRRFKASNMSFGEMLEMVDILKKADYDGKYRPYPNPNVRKAKIMAKVVKSLHRNFGVRRSKDQLRKRWSDLKLREHEQYRKIRRVLQKTMFHISSSAIKYLCAKYTIFFNIGEKRLGGHPSSEETRDPPPLEEGEIHSSNAEQEEEDVVEIGTTTGDRDVVDPDPFTSETAQILIGEIMGCNRDLENIKKNINDVIQKNKKIIDVLERV</sequence>